<dbReference type="PANTHER" id="PTHR32071">
    <property type="entry name" value="TRANSCRIPTIONAL REGULATORY PROTEIN"/>
    <property type="match status" value="1"/>
</dbReference>
<dbReference type="InterPro" id="IPR002078">
    <property type="entry name" value="Sigma_54_int"/>
</dbReference>
<organism evidence="8 9">
    <name type="scientific">Engelhardtia mirabilis</name>
    <dbReference type="NCBI Taxonomy" id="2528011"/>
    <lineage>
        <taxon>Bacteria</taxon>
        <taxon>Pseudomonadati</taxon>
        <taxon>Planctomycetota</taxon>
        <taxon>Planctomycetia</taxon>
        <taxon>Planctomycetia incertae sedis</taxon>
        <taxon>Engelhardtia</taxon>
    </lineage>
</organism>
<dbReference type="SUPFAM" id="SSF52172">
    <property type="entry name" value="CheY-like"/>
    <property type="match status" value="1"/>
</dbReference>
<dbReference type="Pfam" id="PF02954">
    <property type="entry name" value="HTH_8"/>
    <property type="match status" value="1"/>
</dbReference>
<dbReference type="InterPro" id="IPR009057">
    <property type="entry name" value="Homeodomain-like_sf"/>
</dbReference>
<evidence type="ECO:0000313" key="8">
    <source>
        <dbReference type="EMBL" id="QDU67445.1"/>
    </source>
</evidence>
<dbReference type="Gene3D" id="1.10.10.60">
    <property type="entry name" value="Homeodomain-like"/>
    <property type="match status" value="1"/>
</dbReference>
<dbReference type="Gene3D" id="1.10.8.60">
    <property type="match status" value="1"/>
</dbReference>
<keyword evidence="5" id="KW-0597">Phosphoprotein</keyword>
<evidence type="ECO:0000259" key="7">
    <source>
        <dbReference type="PROSITE" id="PS50110"/>
    </source>
</evidence>
<dbReference type="CDD" id="cd00009">
    <property type="entry name" value="AAA"/>
    <property type="match status" value="1"/>
</dbReference>
<dbReference type="Pfam" id="PF25601">
    <property type="entry name" value="AAA_lid_14"/>
    <property type="match status" value="1"/>
</dbReference>
<dbReference type="SMART" id="SM00382">
    <property type="entry name" value="AAA"/>
    <property type="match status" value="1"/>
</dbReference>
<dbReference type="PROSITE" id="PS00688">
    <property type="entry name" value="SIGMA54_INTERACT_3"/>
    <property type="match status" value="1"/>
</dbReference>
<sequence length="455" mass="50270">MKILLAEDEVTIAVTLTDSLTDAGHQVVHVSDTDAALASLEADAPDLVLTDIRMPGKGGMAVLERSVALDPTRAVILITGYASVDQAVEAMSKGAAWYVQKPFRNDAVVDLVGRFGRSREIEAENRELKQRLQRLESIEGLVGASPAMQKVFDRLRTVAPTEATVLIEGESGTGKERVALALHRLSSRPDGPFIALSCAALPESLLEAELFGHEKGAFTDAHREKKGRVELAGGGTLFLDDIDDMPLTVQVKLLRVLQERTFERLGSERTQTVDMRVIAATKVPLREAVRGGTFREDLFYRINVVPLPLPPLRDRAGDVALLAQAMIERYFQPRTAGEAPPTIARTTLQLMERYPWPGNVRELENAIQRALALRGDGRELAREHLLPIDDRWRGATEVPETIAPLREVLREAEAEHLRRALELTGGHRTQSAELLGISRKVLWEKLKDHGIDVEE</sequence>
<feature type="domain" description="Response regulatory" evidence="7">
    <location>
        <begin position="2"/>
        <end position="116"/>
    </location>
</feature>
<protein>
    <submittedName>
        <fullName evidence="8">Transcriptional regulatory protein ZraR</fullName>
    </submittedName>
</protein>
<dbReference type="Gene3D" id="3.40.50.300">
    <property type="entry name" value="P-loop containing nucleotide triphosphate hydrolases"/>
    <property type="match status" value="1"/>
</dbReference>
<evidence type="ECO:0000256" key="3">
    <source>
        <dbReference type="ARBA" id="ARBA00023015"/>
    </source>
</evidence>
<evidence type="ECO:0000256" key="5">
    <source>
        <dbReference type="PROSITE-ProRule" id="PRU00169"/>
    </source>
</evidence>
<dbReference type="PROSITE" id="PS00675">
    <property type="entry name" value="SIGMA54_INTERACT_1"/>
    <property type="match status" value="1"/>
</dbReference>
<keyword evidence="3" id="KW-0805">Transcription regulation</keyword>
<dbReference type="KEGG" id="pbap:Pla133_25280"/>
<dbReference type="SUPFAM" id="SSF46689">
    <property type="entry name" value="Homeodomain-like"/>
    <property type="match status" value="1"/>
</dbReference>
<dbReference type="EMBL" id="CP036287">
    <property type="protein sequence ID" value="QDU67445.1"/>
    <property type="molecule type" value="Genomic_DNA"/>
</dbReference>
<evidence type="ECO:0000256" key="2">
    <source>
        <dbReference type="ARBA" id="ARBA00022840"/>
    </source>
</evidence>
<dbReference type="GO" id="GO:0005524">
    <property type="term" value="F:ATP binding"/>
    <property type="evidence" value="ECO:0007669"/>
    <property type="project" value="UniProtKB-KW"/>
</dbReference>
<dbReference type="InterPro" id="IPR027417">
    <property type="entry name" value="P-loop_NTPase"/>
</dbReference>
<dbReference type="Pfam" id="PF00072">
    <property type="entry name" value="Response_reg"/>
    <property type="match status" value="1"/>
</dbReference>
<dbReference type="PROSITE" id="PS50045">
    <property type="entry name" value="SIGMA54_INTERACT_4"/>
    <property type="match status" value="1"/>
</dbReference>
<dbReference type="SUPFAM" id="SSF52540">
    <property type="entry name" value="P-loop containing nucleoside triphosphate hydrolases"/>
    <property type="match status" value="1"/>
</dbReference>
<keyword evidence="9" id="KW-1185">Reference proteome</keyword>
<evidence type="ECO:0000256" key="4">
    <source>
        <dbReference type="ARBA" id="ARBA00023163"/>
    </source>
</evidence>
<keyword evidence="4" id="KW-0804">Transcription</keyword>
<evidence type="ECO:0000259" key="6">
    <source>
        <dbReference type="PROSITE" id="PS50045"/>
    </source>
</evidence>
<feature type="domain" description="Sigma-54 factor interaction" evidence="6">
    <location>
        <begin position="141"/>
        <end position="372"/>
    </location>
</feature>
<dbReference type="InterPro" id="IPR025662">
    <property type="entry name" value="Sigma_54_int_dom_ATP-bd_1"/>
</dbReference>
<dbReference type="AlphaFoldDB" id="A0A518BKF3"/>
<feature type="modified residue" description="4-aspartylphosphate" evidence="5">
    <location>
        <position position="51"/>
    </location>
</feature>
<dbReference type="InterPro" id="IPR058031">
    <property type="entry name" value="AAA_lid_NorR"/>
</dbReference>
<evidence type="ECO:0000313" key="9">
    <source>
        <dbReference type="Proteomes" id="UP000316921"/>
    </source>
</evidence>
<dbReference type="Gene3D" id="3.40.50.2300">
    <property type="match status" value="1"/>
</dbReference>
<proteinExistence type="predicted"/>
<name>A0A518BKF3_9BACT</name>
<evidence type="ECO:0000256" key="1">
    <source>
        <dbReference type="ARBA" id="ARBA00022741"/>
    </source>
</evidence>
<gene>
    <name evidence="8" type="primary">zraR_5</name>
    <name evidence="8" type="ORF">Pla133_25280</name>
</gene>
<accession>A0A518BKF3</accession>
<dbReference type="PROSITE" id="PS50110">
    <property type="entry name" value="RESPONSE_REGULATORY"/>
    <property type="match status" value="1"/>
</dbReference>
<dbReference type="GO" id="GO:0000160">
    <property type="term" value="P:phosphorelay signal transduction system"/>
    <property type="evidence" value="ECO:0007669"/>
    <property type="project" value="InterPro"/>
</dbReference>
<dbReference type="GO" id="GO:0006355">
    <property type="term" value="P:regulation of DNA-templated transcription"/>
    <property type="evidence" value="ECO:0007669"/>
    <property type="project" value="InterPro"/>
</dbReference>
<dbReference type="InterPro" id="IPR001789">
    <property type="entry name" value="Sig_transdc_resp-reg_receiver"/>
</dbReference>
<dbReference type="SMART" id="SM00448">
    <property type="entry name" value="REC"/>
    <property type="match status" value="1"/>
</dbReference>
<keyword evidence="1" id="KW-0547">Nucleotide-binding</keyword>
<dbReference type="InterPro" id="IPR025944">
    <property type="entry name" value="Sigma_54_int_dom_CS"/>
</dbReference>
<keyword evidence="2" id="KW-0067">ATP-binding</keyword>
<reference evidence="8 9" key="1">
    <citation type="submission" date="2019-02" db="EMBL/GenBank/DDBJ databases">
        <title>Deep-cultivation of Planctomycetes and their phenomic and genomic characterization uncovers novel biology.</title>
        <authorList>
            <person name="Wiegand S."/>
            <person name="Jogler M."/>
            <person name="Boedeker C."/>
            <person name="Pinto D."/>
            <person name="Vollmers J."/>
            <person name="Rivas-Marin E."/>
            <person name="Kohn T."/>
            <person name="Peeters S.H."/>
            <person name="Heuer A."/>
            <person name="Rast P."/>
            <person name="Oberbeckmann S."/>
            <person name="Bunk B."/>
            <person name="Jeske O."/>
            <person name="Meyerdierks A."/>
            <person name="Storesund J.E."/>
            <person name="Kallscheuer N."/>
            <person name="Luecker S."/>
            <person name="Lage O.M."/>
            <person name="Pohl T."/>
            <person name="Merkel B.J."/>
            <person name="Hornburger P."/>
            <person name="Mueller R.-W."/>
            <person name="Bruemmer F."/>
            <person name="Labrenz M."/>
            <person name="Spormann A.M."/>
            <person name="Op den Camp H."/>
            <person name="Overmann J."/>
            <person name="Amann R."/>
            <person name="Jetten M.S.M."/>
            <person name="Mascher T."/>
            <person name="Medema M.H."/>
            <person name="Devos D.P."/>
            <person name="Kaster A.-K."/>
            <person name="Ovreas L."/>
            <person name="Rohde M."/>
            <person name="Galperin M.Y."/>
            <person name="Jogler C."/>
        </authorList>
    </citation>
    <scope>NUCLEOTIDE SEQUENCE [LARGE SCALE GENOMIC DNA]</scope>
    <source>
        <strain evidence="8 9">Pla133</strain>
    </source>
</reference>
<dbReference type="Proteomes" id="UP000316921">
    <property type="component" value="Chromosome"/>
</dbReference>
<dbReference type="InterPro" id="IPR003593">
    <property type="entry name" value="AAA+_ATPase"/>
</dbReference>
<dbReference type="FunFam" id="3.40.50.300:FF:000006">
    <property type="entry name" value="DNA-binding transcriptional regulator NtrC"/>
    <property type="match status" value="1"/>
</dbReference>
<dbReference type="RefSeq" id="WP_145065635.1">
    <property type="nucleotide sequence ID" value="NZ_CP036287.1"/>
</dbReference>
<dbReference type="GO" id="GO:0043565">
    <property type="term" value="F:sequence-specific DNA binding"/>
    <property type="evidence" value="ECO:0007669"/>
    <property type="project" value="InterPro"/>
</dbReference>
<dbReference type="PRINTS" id="PR01590">
    <property type="entry name" value="HTHFIS"/>
</dbReference>
<dbReference type="InterPro" id="IPR011006">
    <property type="entry name" value="CheY-like_superfamily"/>
</dbReference>
<dbReference type="PANTHER" id="PTHR32071:SF113">
    <property type="entry name" value="ALGINATE BIOSYNTHESIS TRANSCRIPTIONAL REGULATORY PROTEIN ALGB"/>
    <property type="match status" value="1"/>
</dbReference>
<dbReference type="Pfam" id="PF00158">
    <property type="entry name" value="Sigma54_activat"/>
    <property type="match status" value="1"/>
</dbReference>
<dbReference type="InterPro" id="IPR002197">
    <property type="entry name" value="HTH_Fis"/>
</dbReference>